<dbReference type="Pfam" id="PF00240">
    <property type="entry name" value="ubiquitin"/>
    <property type="match status" value="1"/>
</dbReference>
<dbReference type="InterPro" id="IPR009060">
    <property type="entry name" value="UBA-like_sf"/>
</dbReference>
<dbReference type="GO" id="GO:0031593">
    <property type="term" value="F:polyubiquitin modification-dependent protein binding"/>
    <property type="evidence" value="ECO:0007669"/>
    <property type="project" value="TreeGrafter"/>
</dbReference>
<protein>
    <submittedName>
        <fullName evidence="4">Uncharacterized protein</fullName>
    </submittedName>
</protein>
<evidence type="ECO:0000313" key="4">
    <source>
        <dbReference type="EMBL" id="OCH87542.1"/>
    </source>
</evidence>
<dbReference type="GO" id="GO:0006511">
    <property type="term" value="P:ubiquitin-dependent protein catabolic process"/>
    <property type="evidence" value="ECO:0007669"/>
    <property type="project" value="TreeGrafter"/>
</dbReference>
<dbReference type="SMART" id="SM00165">
    <property type="entry name" value="UBA"/>
    <property type="match status" value="1"/>
</dbReference>
<dbReference type="OrthoDB" id="267397at2759"/>
<evidence type="ECO:0000259" key="2">
    <source>
        <dbReference type="PROSITE" id="PS50030"/>
    </source>
</evidence>
<sequence>MSSTTDTPESPSSSDVQINVKGPSELKLQITISTDKTVAELKQAIADKSDVPADRQRLIYSGRVLKDEDALSAYKIQTSHTIHMVKGAARSAASTSQPAAAQPLPTMQAGQNIHDPLTQLNSHMGYGLMAGLNPFADMGLNPNDPNMMQSMLNSPQFLQQMSGVMSNPAVLDQLIASNPQLAAMGPQVRQIFQSERFRQMMSNPETLRMMLQMSSMMREGGMGPAMGGLGGPGAFPAPGLPSHARPDAQPSTSAGTPGAAPGAGALPNPFNAFFPPPPAAGAAAGGAAPTAGTPGAANAPADPFGGMFNPALMQQMMSLWGAGGAGSAPPGADPFGLGAFGGLGGLGSPPAAPADARPPEERFQVQLQQLQDMGFTNASQNIRALLATGGNVHSAIEYILNGGGL</sequence>
<dbReference type="Pfam" id="PF23195">
    <property type="entry name" value="UBQLN1"/>
    <property type="match status" value="1"/>
</dbReference>
<evidence type="ECO:0000256" key="1">
    <source>
        <dbReference type="SAM" id="MobiDB-lite"/>
    </source>
</evidence>
<gene>
    <name evidence="4" type="ORF">OBBRIDRAFT_148433</name>
</gene>
<feature type="region of interest" description="Disordered" evidence="1">
    <location>
        <begin position="225"/>
        <end position="274"/>
    </location>
</feature>
<feature type="domain" description="Ubiquitin-like" evidence="3">
    <location>
        <begin position="16"/>
        <end position="85"/>
    </location>
</feature>
<dbReference type="SUPFAM" id="SSF46934">
    <property type="entry name" value="UBA-like"/>
    <property type="match status" value="1"/>
</dbReference>
<feature type="region of interest" description="Disordered" evidence="1">
    <location>
        <begin position="1"/>
        <end position="21"/>
    </location>
</feature>
<dbReference type="InterPro" id="IPR019954">
    <property type="entry name" value="Ubiquitin_CS"/>
</dbReference>
<dbReference type="PROSITE" id="PS50053">
    <property type="entry name" value="UBIQUITIN_2"/>
    <property type="match status" value="1"/>
</dbReference>
<name>A0A8E2ASX6_9APHY</name>
<dbReference type="Gene3D" id="1.10.8.10">
    <property type="entry name" value="DNA helicase RuvA subunit, C-terminal domain"/>
    <property type="match status" value="1"/>
</dbReference>
<dbReference type="EMBL" id="KV722481">
    <property type="protein sequence ID" value="OCH87542.1"/>
    <property type="molecule type" value="Genomic_DNA"/>
</dbReference>
<dbReference type="InterPro" id="IPR019956">
    <property type="entry name" value="Ubiquitin_dom"/>
</dbReference>
<dbReference type="FunFam" id="1.10.8.10:FF:000079">
    <property type="entry name" value="Ubiquitin family protein"/>
    <property type="match status" value="1"/>
</dbReference>
<dbReference type="PROSITE" id="PS00299">
    <property type="entry name" value="UBIQUITIN_1"/>
    <property type="match status" value="1"/>
</dbReference>
<dbReference type="InterPro" id="IPR006636">
    <property type="entry name" value="STI1_HS-bd"/>
</dbReference>
<dbReference type="SMART" id="SM00727">
    <property type="entry name" value="STI1"/>
    <property type="match status" value="2"/>
</dbReference>
<dbReference type="InterPro" id="IPR015496">
    <property type="entry name" value="Ubiquilin"/>
</dbReference>
<dbReference type="AlphaFoldDB" id="A0A8E2ASX6"/>
<dbReference type="SUPFAM" id="SSF54236">
    <property type="entry name" value="Ubiquitin-like"/>
    <property type="match status" value="1"/>
</dbReference>
<dbReference type="PROSITE" id="PS50030">
    <property type="entry name" value="UBA"/>
    <property type="match status" value="1"/>
</dbReference>
<keyword evidence="5" id="KW-1185">Reference proteome</keyword>
<dbReference type="SMART" id="SM00213">
    <property type="entry name" value="UBQ"/>
    <property type="match status" value="1"/>
</dbReference>
<dbReference type="Proteomes" id="UP000250043">
    <property type="component" value="Unassembled WGS sequence"/>
</dbReference>
<dbReference type="InterPro" id="IPR015940">
    <property type="entry name" value="UBA"/>
</dbReference>
<evidence type="ECO:0000313" key="5">
    <source>
        <dbReference type="Proteomes" id="UP000250043"/>
    </source>
</evidence>
<dbReference type="PRINTS" id="PR00348">
    <property type="entry name" value="UBIQUITIN"/>
</dbReference>
<organism evidence="4 5">
    <name type="scientific">Obba rivulosa</name>
    <dbReference type="NCBI Taxonomy" id="1052685"/>
    <lineage>
        <taxon>Eukaryota</taxon>
        <taxon>Fungi</taxon>
        <taxon>Dikarya</taxon>
        <taxon>Basidiomycota</taxon>
        <taxon>Agaricomycotina</taxon>
        <taxon>Agaricomycetes</taxon>
        <taxon>Polyporales</taxon>
        <taxon>Gelatoporiaceae</taxon>
        <taxon>Obba</taxon>
    </lineage>
</organism>
<dbReference type="Gene3D" id="3.10.20.90">
    <property type="entry name" value="Phosphatidylinositol 3-kinase Catalytic Subunit, Chain A, domain 1"/>
    <property type="match status" value="1"/>
</dbReference>
<evidence type="ECO:0000259" key="3">
    <source>
        <dbReference type="PROSITE" id="PS50053"/>
    </source>
</evidence>
<dbReference type="GO" id="GO:0005829">
    <property type="term" value="C:cytosol"/>
    <property type="evidence" value="ECO:0007669"/>
    <property type="project" value="TreeGrafter"/>
</dbReference>
<feature type="compositionally biased region" description="Low complexity" evidence="1">
    <location>
        <begin position="1"/>
        <end position="15"/>
    </location>
</feature>
<dbReference type="PANTHER" id="PTHR10677">
    <property type="entry name" value="UBIQUILIN"/>
    <property type="match status" value="1"/>
</dbReference>
<dbReference type="InterPro" id="IPR029071">
    <property type="entry name" value="Ubiquitin-like_domsf"/>
</dbReference>
<dbReference type="InterPro" id="IPR000626">
    <property type="entry name" value="Ubiquitin-like_dom"/>
</dbReference>
<dbReference type="CDD" id="cd16106">
    <property type="entry name" value="Ubl_Dsk2p_like"/>
    <property type="match status" value="1"/>
</dbReference>
<feature type="domain" description="UBA" evidence="2">
    <location>
        <begin position="358"/>
        <end position="402"/>
    </location>
</feature>
<dbReference type="Pfam" id="PF00627">
    <property type="entry name" value="UBA"/>
    <property type="match status" value="1"/>
</dbReference>
<dbReference type="CDD" id="cd14399">
    <property type="entry name" value="UBA_PLICs"/>
    <property type="match status" value="1"/>
</dbReference>
<accession>A0A8E2ASX6</accession>
<reference evidence="4 5" key="1">
    <citation type="submission" date="2016-07" db="EMBL/GenBank/DDBJ databases">
        <title>Draft genome of the white-rot fungus Obba rivulosa 3A-2.</title>
        <authorList>
            <consortium name="DOE Joint Genome Institute"/>
            <person name="Miettinen O."/>
            <person name="Riley R."/>
            <person name="Acob R."/>
            <person name="Barry K."/>
            <person name="Cullen D."/>
            <person name="De Vries R."/>
            <person name="Hainaut M."/>
            <person name="Hatakka A."/>
            <person name="Henrissat B."/>
            <person name="Hilden K."/>
            <person name="Kuo R."/>
            <person name="Labutti K."/>
            <person name="Lipzen A."/>
            <person name="Makela M.R."/>
            <person name="Sandor L."/>
            <person name="Spatafora J.W."/>
            <person name="Grigoriev I.V."/>
            <person name="Hibbett D.S."/>
        </authorList>
    </citation>
    <scope>NUCLEOTIDE SEQUENCE [LARGE SCALE GENOMIC DNA]</scope>
    <source>
        <strain evidence="4 5">3A-2</strain>
    </source>
</reference>
<proteinExistence type="predicted"/>
<dbReference type="FunFam" id="3.10.20.90:FF:000205">
    <property type="entry name" value="2'-5'-oligoadenylate synthase-like protein 2"/>
    <property type="match status" value="1"/>
</dbReference>
<dbReference type="PANTHER" id="PTHR10677:SF3">
    <property type="entry name" value="FI07626P-RELATED"/>
    <property type="match status" value="1"/>
</dbReference>
<feature type="compositionally biased region" description="Low complexity" evidence="1">
    <location>
        <begin position="250"/>
        <end position="273"/>
    </location>
</feature>